<dbReference type="OrthoDB" id="2224399at2759"/>
<sequence>MVLSSPSHRAWRLLQLLGSNECSTSATGYLANFGPGVEAVPGETRAFKDVKYRSFKQLGLSLQYEPDARGLRADQCEPDQLKLIAIDLYAEPHIVPSSAAGKGWQGFPALPLAFAITVPVARDLVIDRNTEGHSFVRQLGEPARKGGGGAGVVGGMGPGAWMEWRLTASNGGVPEADDGPATIKFRLMVELGGQAALGHDRWEPDRGGASTWKTVTLISDMQEAFKSS</sequence>
<organism evidence="1 2">
    <name type="scientific">Pseudozyma flocculosa</name>
    <dbReference type="NCBI Taxonomy" id="84751"/>
    <lineage>
        <taxon>Eukaryota</taxon>
        <taxon>Fungi</taxon>
        <taxon>Dikarya</taxon>
        <taxon>Basidiomycota</taxon>
        <taxon>Ustilaginomycotina</taxon>
        <taxon>Ustilaginomycetes</taxon>
        <taxon>Ustilaginales</taxon>
        <taxon>Ustilaginaceae</taxon>
        <taxon>Pseudozyma</taxon>
    </lineage>
</organism>
<proteinExistence type="predicted"/>
<dbReference type="Proteomes" id="UP000323386">
    <property type="component" value="Unassembled WGS sequence"/>
</dbReference>
<protein>
    <submittedName>
        <fullName evidence="1">Uncharacterized protein</fullName>
    </submittedName>
</protein>
<evidence type="ECO:0000313" key="1">
    <source>
        <dbReference type="EMBL" id="SPO38714.1"/>
    </source>
</evidence>
<dbReference type="EMBL" id="OOIP01000011">
    <property type="protein sequence ID" value="SPO38714.1"/>
    <property type="molecule type" value="Genomic_DNA"/>
</dbReference>
<gene>
    <name evidence="1" type="ORF">PSFLO_04193</name>
</gene>
<keyword evidence="2" id="KW-1185">Reference proteome</keyword>
<name>A0A5C3F2K1_9BASI</name>
<reference evidence="1 2" key="1">
    <citation type="submission" date="2018-03" db="EMBL/GenBank/DDBJ databases">
        <authorList>
            <person name="Guldener U."/>
        </authorList>
    </citation>
    <scope>NUCLEOTIDE SEQUENCE [LARGE SCALE GENOMIC DNA]</scope>
    <source>
        <strain evidence="1 2">DAOM196992</strain>
    </source>
</reference>
<evidence type="ECO:0000313" key="2">
    <source>
        <dbReference type="Proteomes" id="UP000323386"/>
    </source>
</evidence>
<accession>A0A5C3F2K1</accession>
<dbReference type="AlphaFoldDB" id="A0A5C3F2K1"/>